<protein>
    <recommendedName>
        <fullName evidence="2">NIPSNAP domain-containing protein</fullName>
    </recommendedName>
</protein>
<dbReference type="AlphaFoldDB" id="X0WUG9"/>
<dbReference type="EMBL" id="BARS01031174">
    <property type="protein sequence ID" value="GAG28118.1"/>
    <property type="molecule type" value="Genomic_DNA"/>
</dbReference>
<comment type="caution">
    <text evidence="1">The sequence shown here is derived from an EMBL/GenBank/DDBJ whole genome shotgun (WGS) entry which is preliminary data.</text>
</comment>
<accession>X0WUG9</accession>
<reference evidence="1" key="1">
    <citation type="journal article" date="2014" name="Front. Microbiol.">
        <title>High frequency of phylogenetically diverse reductive dehalogenase-homologous genes in deep subseafloor sedimentary metagenomes.</title>
        <authorList>
            <person name="Kawai M."/>
            <person name="Futagami T."/>
            <person name="Toyoda A."/>
            <person name="Takaki Y."/>
            <person name="Nishi S."/>
            <person name="Hori S."/>
            <person name="Arai W."/>
            <person name="Tsubouchi T."/>
            <person name="Morono Y."/>
            <person name="Uchiyama I."/>
            <person name="Ito T."/>
            <person name="Fujiyama A."/>
            <person name="Inagaki F."/>
            <person name="Takami H."/>
        </authorList>
    </citation>
    <scope>NUCLEOTIDE SEQUENCE</scope>
    <source>
        <strain evidence="1">Expedition CK06-06</strain>
    </source>
</reference>
<evidence type="ECO:0000313" key="1">
    <source>
        <dbReference type="EMBL" id="GAG28118.1"/>
    </source>
</evidence>
<name>X0WUG9_9ZZZZ</name>
<gene>
    <name evidence="1" type="ORF">S01H1_48542</name>
</gene>
<evidence type="ECO:0008006" key="2">
    <source>
        <dbReference type="Google" id="ProtNLM"/>
    </source>
</evidence>
<proteinExistence type="predicted"/>
<sequence length="103" mass="12578">MKVALLVEWDNAKDESRYKKYGEQTREPRPEWLEKMVEEGLFKGSGWTDNTGHVIRWFEFENMEAFAKLWNHEGWHKRWLRRSPVLDNLRFRLLRPSMSIPEE</sequence>
<organism evidence="1">
    <name type="scientific">marine sediment metagenome</name>
    <dbReference type="NCBI Taxonomy" id="412755"/>
    <lineage>
        <taxon>unclassified sequences</taxon>
        <taxon>metagenomes</taxon>
        <taxon>ecological metagenomes</taxon>
    </lineage>
</organism>